<dbReference type="Proteomes" id="UP000187495">
    <property type="component" value="Unassembled WGS sequence"/>
</dbReference>
<keyword evidence="3" id="KW-1185">Reference proteome</keyword>
<evidence type="ECO:0000313" key="3">
    <source>
        <dbReference type="Proteomes" id="UP000187495"/>
    </source>
</evidence>
<dbReference type="AlphaFoldDB" id="A0A1N7G0F7"/>
<feature type="domain" description="ESPR" evidence="1">
    <location>
        <begin position="1"/>
        <end position="42"/>
    </location>
</feature>
<dbReference type="STRING" id="34061.B0189_01905"/>
<evidence type="ECO:0000259" key="1">
    <source>
        <dbReference type="Pfam" id="PF13018"/>
    </source>
</evidence>
<sequence length="121" mass="12354">MNQIYKIVWSAAQGAWVVCSELGSRKKQGGARAAMLVSAMVVGGGVALPAEAATCGDGSTATECTITALQDATQGNSYNPRLNDERVGQALVDGAGQTLLLTGKASNVEQGTESHISTTPD</sequence>
<reference evidence="3" key="1">
    <citation type="submission" date="2017-01" db="EMBL/GenBank/DDBJ databases">
        <authorList>
            <person name="Varghese N."/>
            <person name="Submissions S."/>
        </authorList>
    </citation>
    <scope>NUCLEOTIDE SEQUENCE [LARGE SCALE GENOMIC DNA]</scope>
    <source>
        <strain evidence="3">DSM 21768</strain>
    </source>
</reference>
<proteinExistence type="predicted"/>
<dbReference type="EMBL" id="FTNU01000021">
    <property type="protein sequence ID" value="SIS06100.1"/>
    <property type="molecule type" value="Genomic_DNA"/>
</dbReference>
<organism evidence="2 3">
    <name type="scientific">Moraxella cuniculi DSM 21768</name>
    <dbReference type="NCBI Taxonomy" id="1122245"/>
    <lineage>
        <taxon>Bacteria</taxon>
        <taxon>Pseudomonadati</taxon>
        <taxon>Pseudomonadota</taxon>
        <taxon>Gammaproteobacteria</taxon>
        <taxon>Moraxellales</taxon>
        <taxon>Moraxellaceae</taxon>
        <taxon>Moraxella</taxon>
    </lineage>
</organism>
<evidence type="ECO:0000313" key="2">
    <source>
        <dbReference type="EMBL" id="SIS06100.1"/>
    </source>
</evidence>
<accession>A0A1N7G0F7</accession>
<name>A0A1N7G0F7_9GAMM</name>
<gene>
    <name evidence="2" type="ORF">SAMN02745664_1218</name>
</gene>
<dbReference type="InterPro" id="IPR024973">
    <property type="entry name" value="ESPR"/>
</dbReference>
<dbReference type="RefSeq" id="WP_076556042.1">
    <property type="nucleotide sequence ID" value="NZ_FTNU01000021.1"/>
</dbReference>
<protein>
    <submittedName>
        <fullName evidence="2">Extended Signal Peptide of Type V secretion system</fullName>
    </submittedName>
</protein>
<dbReference type="Pfam" id="PF13018">
    <property type="entry name" value="ESPR"/>
    <property type="match status" value="1"/>
</dbReference>